<accession>A0A8K0VV94</accession>
<dbReference type="InterPro" id="IPR017441">
    <property type="entry name" value="Protein_kinase_ATP_BS"/>
</dbReference>
<reference evidence="3" key="1">
    <citation type="journal article" date="2021" name="Nat. Commun.">
        <title>Genetic determinants of endophytism in the Arabidopsis root mycobiome.</title>
        <authorList>
            <person name="Mesny F."/>
            <person name="Miyauchi S."/>
            <person name="Thiergart T."/>
            <person name="Pickel B."/>
            <person name="Atanasova L."/>
            <person name="Karlsson M."/>
            <person name="Huettel B."/>
            <person name="Barry K.W."/>
            <person name="Haridas S."/>
            <person name="Chen C."/>
            <person name="Bauer D."/>
            <person name="Andreopoulos W."/>
            <person name="Pangilinan J."/>
            <person name="LaButti K."/>
            <person name="Riley R."/>
            <person name="Lipzen A."/>
            <person name="Clum A."/>
            <person name="Drula E."/>
            <person name="Henrissat B."/>
            <person name="Kohler A."/>
            <person name="Grigoriev I.V."/>
            <person name="Martin F.M."/>
            <person name="Hacquard S."/>
        </authorList>
    </citation>
    <scope>NUCLEOTIDE SEQUENCE</scope>
    <source>
        <strain evidence="3">MPI-SDFR-AT-0120</strain>
    </source>
</reference>
<dbReference type="PANTHER" id="PTHR37542">
    <property type="entry name" value="HELO DOMAIN-CONTAINING PROTEIN-RELATED"/>
    <property type="match status" value="1"/>
</dbReference>
<evidence type="ECO:0000313" key="4">
    <source>
        <dbReference type="Proteomes" id="UP000813461"/>
    </source>
</evidence>
<keyword evidence="4" id="KW-1185">Reference proteome</keyword>
<dbReference type="Pfam" id="PF24476">
    <property type="entry name" value="DUF7580"/>
    <property type="match status" value="1"/>
</dbReference>
<name>A0A8K0VV94_9PLEO</name>
<dbReference type="Gene3D" id="1.10.510.10">
    <property type="entry name" value="Transferase(Phosphotransferase) domain 1"/>
    <property type="match status" value="2"/>
</dbReference>
<evidence type="ECO:0000313" key="3">
    <source>
        <dbReference type="EMBL" id="KAH7080742.1"/>
    </source>
</evidence>
<gene>
    <name evidence="3" type="ORF">FB567DRAFT_531646</name>
</gene>
<dbReference type="PANTHER" id="PTHR37542:SF3">
    <property type="entry name" value="PRION-INHIBITION AND PROPAGATION HELO DOMAIN-CONTAINING PROTEIN"/>
    <property type="match status" value="1"/>
</dbReference>
<dbReference type="OrthoDB" id="4062651at2759"/>
<dbReference type="Proteomes" id="UP000813461">
    <property type="component" value="Unassembled WGS sequence"/>
</dbReference>
<evidence type="ECO:0000256" key="1">
    <source>
        <dbReference type="PROSITE-ProRule" id="PRU10141"/>
    </source>
</evidence>
<keyword evidence="1" id="KW-0547">Nucleotide-binding</keyword>
<dbReference type="EMBL" id="JAGMVJ010000015">
    <property type="protein sequence ID" value="KAH7080742.1"/>
    <property type="molecule type" value="Genomic_DNA"/>
</dbReference>
<dbReference type="InterPro" id="IPR011009">
    <property type="entry name" value="Kinase-like_dom_sf"/>
</dbReference>
<keyword evidence="3" id="KW-0418">Kinase</keyword>
<evidence type="ECO:0000259" key="2">
    <source>
        <dbReference type="PROSITE" id="PS50011"/>
    </source>
</evidence>
<feature type="binding site" evidence="1">
    <location>
        <position position="182"/>
    </location>
    <ligand>
        <name>ATP</name>
        <dbReference type="ChEBI" id="CHEBI:30616"/>
    </ligand>
</feature>
<dbReference type="InterPro" id="IPR000719">
    <property type="entry name" value="Prot_kinase_dom"/>
</dbReference>
<dbReference type="GO" id="GO:0004672">
    <property type="term" value="F:protein kinase activity"/>
    <property type="evidence" value="ECO:0007669"/>
    <property type="project" value="InterPro"/>
</dbReference>
<keyword evidence="3" id="KW-0808">Transferase</keyword>
<dbReference type="PROSITE" id="PS00107">
    <property type="entry name" value="PROTEIN_KINASE_ATP"/>
    <property type="match status" value="1"/>
</dbReference>
<dbReference type="AlphaFoldDB" id="A0A8K0VV94"/>
<keyword evidence="1" id="KW-0067">ATP-binding</keyword>
<feature type="domain" description="Protein kinase" evidence="2">
    <location>
        <begin position="145"/>
        <end position="445"/>
    </location>
</feature>
<dbReference type="PROSITE" id="PS50011">
    <property type="entry name" value="PROTEIN_KINASE_DOM"/>
    <property type="match status" value="2"/>
</dbReference>
<dbReference type="SUPFAM" id="SSF56112">
    <property type="entry name" value="Protein kinase-like (PK-like)"/>
    <property type="match status" value="2"/>
</dbReference>
<feature type="domain" description="Protein kinase" evidence="2">
    <location>
        <begin position="624"/>
        <end position="934"/>
    </location>
</feature>
<sequence>MDQASEDLKLCLKKLRVKNADRRRFIPGLRLCEVLSETAIRQALLAAQMKLHTVDEAVKYILKQGIRIFAILVLIEQVAATLTFIERGELQDHRLPFKKKALRKLLPETGSAIDDFEESQWEVIAPSFFRGAIHRSLRKAIVLPFIKDEHIGNGAFGKVSEIALHPDHQDLEDSFRRKLVRKALDNAADHRVELDNLAILSHLRHPNIVELLASYTHNEIHNLIFPFAEGGTLEKLFELEPETTAFKTKSAFFIAMADLASAIEHVHNFTESRIDMELMGCHYDLRPKNILVSGDTLVLADFGLSRFKALSEESATNFKMGALDYQAPECEDIDGRHFQKHKIHRSSDIWSFGCVLAEVITYTICGSIGVRNFRDARRFKIGQGTYRYFHQGPNQQNKAVSDWLSQLILKSSRSEKMLVNVIQQMLSLDEKKRPKAKEVTGRLRLIAMYEVSRPANELFNDYSHKNISSLDALIEYTRFRSWQYALGLLEQQCTADLAIEVSAWHLSEFKATLDNMKRIQEVLETLSAHLASEAMIPLYRLTELNNRLDEILSDSLRDRSQLYFKTFILQSKEEPALQQIQDSLPRLPLPTEVRMRAALKYMTQLAMWHSERDTCHTQLDVKRIKIKAGFGEHSIGSFFGDGASEAVLVEWREYGRQSADEAVQNELLVRADAIAEMLSQEKPTEFCALDCKGFYHDLQRSAFGLVFSYPTENFADQCGKEPESLHGLLVQTSEISHRHPTLDDRFWIAYKLCRSVLEFHLVGWLHKRLSSSNVLFFPTSENLDDDWFRVPYVVGFNHSRPDDVSAFTGGPESSATNHYQHPSYFVKRRYCAEYDYYSLGVVLLEIGLWAPLSRLIRKQQGSYEEIRQYLITKRLPILKKSMGRQYYEAVKMCLQAGMEGSELGYGQQAPEAKSLSLQFSTIVVERMANLVDRF</sequence>
<dbReference type="InterPro" id="IPR056002">
    <property type="entry name" value="DUF7580"/>
</dbReference>
<protein>
    <submittedName>
        <fullName evidence="3">Kinase-like domain-containing protein</fullName>
    </submittedName>
</protein>
<dbReference type="Pfam" id="PF00069">
    <property type="entry name" value="Pkinase"/>
    <property type="match status" value="1"/>
</dbReference>
<comment type="caution">
    <text evidence="3">The sequence shown here is derived from an EMBL/GenBank/DDBJ whole genome shotgun (WGS) entry which is preliminary data.</text>
</comment>
<organism evidence="3 4">
    <name type="scientific">Paraphoma chrysanthemicola</name>
    <dbReference type="NCBI Taxonomy" id="798071"/>
    <lineage>
        <taxon>Eukaryota</taxon>
        <taxon>Fungi</taxon>
        <taxon>Dikarya</taxon>
        <taxon>Ascomycota</taxon>
        <taxon>Pezizomycotina</taxon>
        <taxon>Dothideomycetes</taxon>
        <taxon>Pleosporomycetidae</taxon>
        <taxon>Pleosporales</taxon>
        <taxon>Pleosporineae</taxon>
        <taxon>Phaeosphaeriaceae</taxon>
        <taxon>Paraphoma</taxon>
    </lineage>
</organism>
<dbReference type="GO" id="GO:0005524">
    <property type="term" value="F:ATP binding"/>
    <property type="evidence" value="ECO:0007669"/>
    <property type="project" value="UniProtKB-UniRule"/>
</dbReference>
<proteinExistence type="predicted"/>